<sequence>MVVTIILIKPLSFVHARTNTRLHSSASENNALFKNVCNCSLIKKSLFKIQLTT</sequence>
<name>A0A0L8FZ20_OCTBM</name>
<gene>
    <name evidence="1" type="ORF">OCBIM_22003843mg</name>
</gene>
<accession>A0A0L8FZ20</accession>
<organism evidence="1">
    <name type="scientific">Octopus bimaculoides</name>
    <name type="common">California two-spotted octopus</name>
    <dbReference type="NCBI Taxonomy" id="37653"/>
    <lineage>
        <taxon>Eukaryota</taxon>
        <taxon>Metazoa</taxon>
        <taxon>Spiralia</taxon>
        <taxon>Lophotrochozoa</taxon>
        <taxon>Mollusca</taxon>
        <taxon>Cephalopoda</taxon>
        <taxon>Coleoidea</taxon>
        <taxon>Octopodiformes</taxon>
        <taxon>Octopoda</taxon>
        <taxon>Incirrata</taxon>
        <taxon>Octopodidae</taxon>
        <taxon>Octopus</taxon>
    </lineage>
</organism>
<protein>
    <submittedName>
        <fullName evidence="1">Uncharacterized protein</fullName>
    </submittedName>
</protein>
<proteinExistence type="predicted"/>
<reference evidence="1" key="1">
    <citation type="submission" date="2015-07" db="EMBL/GenBank/DDBJ databases">
        <title>MeaNS - Measles Nucleotide Surveillance Program.</title>
        <authorList>
            <person name="Tran T."/>
            <person name="Druce J."/>
        </authorList>
    </citation>
    <scope>NUCLEOTIDE SEQUENCE</scope>
    <source>
        <strain evidence="1">UCB-OBI-ISO-001</strain>
        <tissue evidence="1">Gonad</tissue>
    </source>
</reference>
<dbReference type="EMBL" id="KQ425130">
    <property type="protein sequence ID" value="KOF69928.1"/>
    <property type="molecule type" value="Genomic_DNA"/>
</dbReference>
<evidence type="ECO:0000313" key="1">
    <source>
        <dbReference type="EMBL" id="KOF69928.1"/>
    </source>
</evidence>
<dbReference type="AlphaFoldDB" id="A0A0L8FZ20"/>